<keyword evidence="5" id="KW-0560">Oxidoreductase</keyword>
<dbReference type="EMBL" id="JAAGLI010000378">
    <property type="protein sequence ID" value="NEA23817.1"/>
    <property type="molecule type" value="Genomic_DNA"/>
</dbReference>
<proteinExistence type="inferred from homology"/>
<evidence type="ECO:0000313" key="9">
    <source>
        <dbReference type="EMBL" id="NEA23817.1"/>
    </source>
</evidence>
<dbReference type="InterPro" id="IPR007535">
    <property type="entry name" value="Catechol_dOase_N"/>
</dbReference>
<dbReference type="PANTHER" id="PTHR33711:SF7">
    <property type="entry name" value="INTRADIOL RING-CLEAVAGE DIOXYGENASES DOMAIN-CONTAINING PROTEIN-RELATED"/>
    <property type="match status" value="1"/>
</dbReference>
<dbReference type="GO" id="GO:0008199">
    <property type="term" value="F:ferric iron binding"/>
    <property type="evidence" value="ECO:0007669"/>
    <property type="project" value="InterPro"/>
</dbReference>
<comment type="cofactor">
    <cofactor evidence="1">
        <name>Fe(3+)</name>
        <dbReference type="ChEBI" id="CHEBI:29034"/>
    </cofactor>
</comment>
<dbReference type="AlphaFoldDB" id="A0A6L9QE95"/>
<evidence type="ECO:0000256" key="2">
    <source>
        <dbReference type="ARBA" id="ARBA00007825"/>
    </source>
</evidence>
<evidence type="ECO:0000313" key="10">
    <source>
        <dbReference type="Proteomes" id="UP000475532"/>
    </source>
</evidence>
<sequence length="321" mass="34950">MTTADRPESHLDTEDPGSVGAGPRGRAGREAGPEQQAVEQALVEQVVASFDACEDPRLKELMVALVEHVHAFIRETRLTEEEWGAAIEFLTRAGHITDDVRQEFILLSDTLGASMQTINVNNQTYADATEATVFGPFFVEDSPEIEVGGDMAFGAGGEPCWVEGTVTNSDGTPLAGARIEVWEADENGRYDVQYDPGRRAARAHLFSEPDGSYRFWGLTPTPYPIPDDGPVGKMLEAVGRSPLRASHLHFMVSHESARTLVTHIFPEGDPIGWKDTVFGVKQSLIKPFVRQPAGTPAPDGRPIEGTWSRVRFDIVLAPAGT</sequence>
<gene>
    <name evidence="9" type="ORF">G3I70_15140</name>
</gene>
<dbReference type="Pfam" id="PF00775">
    <property type="entry name" value="Dioxygenase_C"/>
    <property type="match status" value="1"/>
</dbReference>
<dbReference type="InterPro" id="IPR050770">
    <property type="entry name" value="Intradiol_RC_Dioxygenase"/>
</dbReference>
<dbReference type="PANTHER" id="PTHR33711">
    <property type="entry name" value="DIOXYGENASE, PUTATIVE (AFU_ORTHOLOGUE AFUA_2G02910)-RELATED"/>
    <property type="match status" value="1"/>
</dbReference>
<evidence type="ECO:0000256" key="3">
    <source>
        <dbReference type="ARBA" id="ARBA00022723"/>
    </source>
</evidence>
<evidence type="ECO:0000256" key="7">
    <source>
        <dbReference type="SAM" id="MobiDB-lite"/>
    </source>
</evidence>
<keyword evidence="3" id="KW-0479">Metal-binding</keyword>
<accession>A0A6L9QE95</accession>
<organism evidence="9 10">
    <name type="scientific">Actinomadura bangladeshensis</name>
    <dbReference type="NCBI Taxonomy" id="453573"/>
    <lineage>
        <taxon>Bacteria</taxon>
        <taxon>Bacillati</taxon>
        <taxon>Actinomycetota</taxon>
        <taxon>Actinomycetes</taxon>
        <taxon>Streptosporangiales</taxon>
        <taxon>Thermomonosporaceae</taxon>
        <taxon>Actinomadura</taxon>
    </lineage>
</organism>
<dbReference type="PROSITE" id="PS00083">
    <property type="entry name" value="INTRADIOL_DIOXYGENAS"/>
    <property type="match status" value="1"/>
</dbReference>
<dbReference type="RefSeq" id="WP_163056524.1">
    <property type="nucleotide sequence ID" value="NZ_JAAGLI010000378.1"/>
</dbReference>
<dbReference type="GO" id="GO:0018576">
    <property type="term" value="F:catechol 1,2-dioxygenase activity"/>
    <property type="evidence" value="ECO:0007669"/>
    <property type="project" value="InterPro"/>
</dbReference>
<dbReference type="GO" id="GO:0009712">
    <property type="term" value="P:catechol-containing compound metabolic process"/>
    <property type="evidence" value="ECO:0007669"/>
    <property type="project" value="InterPro"/>
</dbReference>
<dbReference type="InterPro" id="IPR000627">
    <property type="entry name" value="Intradiol_dOase_C"/>
</dbReference>
<feature type="compositionally biased region" description="Basic and acidic residues" evidence="7">
    <location>
        <begin position="1"/>
        <end position="13"/>
    </location>
</feature>
<reference evidence="9 10" key="1">
    <citation type="submission" date="2020-01" db="EMBL/GenBank/DDBJ databases">
        <title>Insect and environment-associated Actinomycetes.</title>
        <authorList>
            <person name="Currrie C."/>
            <person name="Chevrette M."/>
            <person name="Carlson C."/>
            <person name="Stubbendieck R."/>
            <person name="Wendt-Pienkowski E."/>
        </authorList>
    </citation>
    <scope>NUCLEOTIDE SEQUENCE [LARGE SCALE GENOMIC DNA]</scope>
    <source>
        <strain evidence="9 10">SID10258</strain>
    </source>
</reference>
<dbReference type="Proteomes" id="UP000475532">
    <property type="component" value="Unassembled WGS sequence"/>
</dbReference>
<evidence type="ECO:0000256" key="4">
    <source>
        <dbReference type="ARBA" id="ARBA00022964"/>
    </source>
</evidence>
<comment type="similarity">
    <text evidence="2">Belongs to the intradiol ring-cleavage dioxygenase family.</text>
</comment>
<evidence type="ECO:0000259" key="8">
    <source>
        <dbReference type="PROSITE" id="PS00083"/>
    </source>
</evidence>
<name>A0A6L9QE95_9ACTN</name>
<feature type="domain" description="Intradiol ring-cleavage dioxygenases" evidence="8">
    <location>
        <begin position="162"/>
        <end position="190"/>
    </location>
</feature>
<protein>
    <submittedName>
        <fullName evidence="9">Hydroxyquinol 1,2-dioxygenase</fullName>
    </submittedName>
</protein>
<evidence type="ECO:0000256" key="6">
    <source>
        <dbReference type="ARBA" id="ARBA00023004"/>
    </source>
</evidence>
<comment type="caution">
    <text evidence="9">The sequence shown here is derived from an EMBL/GenBank/DDBJ whole genome shotgun (WGS) entry which is preliminary data.</text>
</comment>
<keyword evidence="6" id="KW-0408">Iron</keyword>
<dbReference type="SUPFAM" id="SSF49482">
    <property type="entry name" value="Aromatic compound dioxygenase"/>
    <property type="match status" value="1"/>
</dbReference>
<dbReference type="Gene3D" id="2.60.130.10">
    <property type="entry name" value="Aromatic compound dioxygenase"/>
    <property type="match status" value="1"/>
</dbReference>
<evidence type="ECO:0000256" key="5">
    <source>
        <dbReference type="ARBA" id="ARBA00023002"/>
    </source>
</evidence>
<dbReference type="InterPro" id="IPR015889">
    <property type="entry name" value="Intradiol_dOase_core"/>
</dbReference>
<feature type="region of interest" description="Disordered" evidence="7">
    <location>
        <begin position="1"/>
        <end position="35"/>
    </location>
</feature>
<keyword evidence="4 9" id="KW-0223">Dioxygenase</keyword>
<evidence type="ECO:0000256" key="1">
    <source>
        <dbReference type="ARBA" id="ARBA00001965"/>
    </source>
</evidence>
<dbReference type="Pfam" id="PF04444">
    <property type="entry name" value="Dioxygenase_N"/>
    <property type="match status" value="1"/>
</dbReference>